<evidence type="ECO:0000256" key="3">
    <source>
        <dbReference type="ARBA" id="ARBA00022840"/>
    </source>
</evidence>
<dbReference type="HAMAP" id="MF_01609">
    <property type="entry name" value="Glu_cys_ligase_2"/>
    <property type="match status" value="1"/>
</dbReference>
<proteinExistence type="inferred from homology"/>
<name>A0ABT7GUB8_9ACTN</name>
<evidence type="ECO:0000256" key="5">
    <source>
        <dbReference type="HAMAP-Rule" id="MF_01609"/>
    </source>
</evidence>
<dbReference type="EMBL" id="JASITI010000017">
    <property type="protein sequence ID" value="MDK9497182.1"/>
    <property type="molecule type" value="Genomic_DNA"/>
</dbReference>
<comment type="catalytic activity">
    <reaction evidence="4 5">
        <text>L-cysteine + L-glutamate + ATP = gamma-L-glutamyl-L-cysteine + ADP + phosphate + H(+)</text>
        <dbReference type="Rhea" id="RHEA:13285"/>
        <dbReference type="ChEBI" id="CHEBI:15378"/>
        <dbReference type="ChEBI" id="CHEBI:29985"/>
        <dbReference type="ChEBI" id="CHEBI:30616"/>
        <dbReference type="ChEBI" id="CHEBI:35235"/>
        <dbReference type="ChEBI" id="CHEBI:43474"/>
        <dbReference type="ChEBI" id="CHEBI:58173"/>
        <dbReference type="ChEBI" id="CHEBI:456216"/>
        <dbReference type="EC" id="6.3.2.2"/>
    </reaction>
</comment>
<dbReference type="NCBIfam" id="TIGR02050">
    <property type="entry name" value="gshA_cyan_rel"/>
    <property type="match status" value="1"/>
</dbReference>
<dbReference type="Gene3D" id="3.30.590.20">
    <property type="match status" value="1"/>
</dbReference>
<gene>
    <name evidence="7" type="ORF">QEZ40_001837</name>
</gene>
<dbReference type="Pfam" id="PF04107">
    <property type="entry name" value="GCS2"/>
    <property type="match status" value="1"/>
</dbReference>
<keyword evidence="8" id="KW-1185">Reference proteome</keyword>
<comment type="caution">
    <text evidence="7">The sequence shown here is derived from an EMBL/GenBank/DDBJ whole genome shotgun (WGS) entry which is preliminary data.</text>
</comment>
<dbReference type="InterPro" id="IPR050141">
    <property type="entry name" value="GCL_type2/YbdK_subfam"/>
</dbReference>
<evidence type="ECO:0000313" key="8">
    <source>
        <dbReference type="Proteomes" id="UP001223390"/>
    </source>
</evidence>
<keyword evidence="3 5" id="KW-0067">ATP-binding</keyword>
<evidence type="ECO:0000256" key="2">
    <source>
        <dbReference type="ARBA" id="ARBA00022741"/>
    </source>
</evidence>
<comment type="similarity">
    <text evidence="5">Belongs to the glutamate--cysteine ligase type 2 family. YbdK subfamily.</text>
</comment>
<keyword evidence="2 5" id="KW-0547">Nucleotide-binding</keyword>
<dbReference type="InterPro" id="IPR006336">
    <property type="entry name" value="GCS2"/>
</dbReference>
<dbReference type="Proteomes" id="UP001223390">
    <property type="component" value="Unassembled WGS sequence"/>
</dbReference>
<evidence type="ECO:0000256" key="1">
    <source>
        <dbReference type="ARBA" id="ARBA00022598"/>
    </source>
</evidence>
<evidence type="ECO:0000256" key="6">
    <source>
        <dbReference type="SAM" id="MobiDB-lite"/>
    </source>
</evidence>
<sequence>MRSVGVEEELLLVDASSGTPLAVSGAVLAAAERSAGHRGGGDGREDHEFEKELHKEQVEFATKPLTEMGELREEIIRIRGEAARHAATAGARVVAVATSPLPVRPSLNAGPRYRWLGERFGLTAQEQLTCGCHVHTSVASDEEGVAVLDRIRPWLAVLTAISANSPFWQGEDSGYGSYRSRVWNRWPSAGPVDVFGSADRYREQVSAMIDTGVLRDEGMIYFDARLSASYPTVEVRVADVCLDPETTVLLAALVRGLVETAARAWQRGRPPARIGTSLLRLASWRAGRSGLDGPLLHPETMRETAPEQAVDALYRHVRAALLDHGDDERVREAIAHLHERGNGARVQRRLHAEGRGLASVVTECARMTVGRGAAGGGGRPPRRSSGGCAAESA</sequence>
<keyword evidence="1 5" id="KW-0436">Ligase</keyword>
<dbReference type="SUPFAM" id="SSF55931">
    <property type="entry name" value="Glutamine synthetase/guanido kinase"/>
    <property type="match status" value="1"/>
</dbReference>
<evidence type="ECO:0000256" key="4">
    <source>
        <dbReference type="ARBA" id="ARBA00048819"/>
    </source>
</evidence>
<comment type="function">
    <text evidence="5">ATP-dependent carboxylate-amine ligase which exhibits weak glutamate--cysteine ligase activity.</text>
</comment>
<organism evidence="7 8">
    <name type="scientific">Streptomyces katrae</name>
    <dbReference type="NCBI Taxonomy" id="68223"/>
    <lineage>
        <taxon>Bacteria</taxon>
        <taxon>Bacillati</taxon>
        <taxon>Actinomycetota</taxon>
        <taxon>Actinomycetes</taxon>
        <taxon>Kitasatosporales</taxon>
        <taxon>Streptomycetaceae</taxon>
        <taxon>Streptomyces</taxon>
    </lineage>
</organism>
<dbReference type="PANTHER" id="PTHR36510">
    <property type="entry name" value="GLUTAMATE--CYSTEINE LIGASE 2-RELATED"/>
    <property type="match status" value="1"/>
</dbReference>
<reference evidence="7 8" key="1">
    <citation type="submission" date="2023-05" db="EMBL/GenBank/DDBJ databases">
        <title>Sequencing and Assembly of Streptomyces sp. NP73.</title>
        <authorList>
            <person name="Konwar A.N."/>
            <person name="Saikia K."/>
            <person name="Thakur D."/>
        </authorList>
    </citation>
    <scope>NUCLEOTIDE SEQUENCE [LARGE SCALE GENOMIC DNA]</scope>
    <source>
        <strain evidence="7 8">NP73</strain>
    </source>
</reference>
<dbReference type="EC" id="6.3.2.2" evidence="5"/>
<evidence type="ECO:0000313" key="7">
    <source>
        <dbReference type="EMBL" id="MDK9497182.1"/>
    </source>
</evidence>
<feature type="region of interest" description="Disordered" evidence="6">
    <location>
        <begin position="370"/>
        <end position="393"/>
    </location>
</feature>
<accession>A0ABT7GUB8</accession>
<dbReference type="GO" id="GO:0004357">
    <property type="term" value="F:glutamate-cysteine ligase activity"/>
    <property type="evidence" value="ECO:0007669"/>
    <property type="project" value="UniProtKB-EC"/>
</dbReference>
<protein>
    <recommendedName>
        <fullName evidence="5">Putative glutamate--cysteine ligase 2</fullName>
        <ecNumber evidence="5">6.3.2.2</ecNumber>
    </recommendedName>
    <alternativeName>
        <fullName evidence="5">Gamma-glutamylcysteine synthetase 2</fullName>
        <shortName evidence="5">GCS 2</shortName>
        <shortName evidence="5">Gamma-GCS 2</shortName>
    </alternativeName>
</protein>
<dbReference type="NCBIfam" id="NF010041">
    <property type="entry name" value="PRK13517.1-1"/>
    <property type="match status" value="1"/>
</dbReference>
<dbReference type="PANTHER" id="PTHR36510:SF1">
    <property type="entry name" value="GLUTAMATE--CYSTEINE LIGASE 2-RELATED"/>
    <property type="match status" value="1"/>
</dbReference>
<dbReference type="InterPro" id="IPR011793">
    <property type="entry name" value="YbdK"/>
</dbReference>
<dbReference type="InterPro" id="IPR014746">
    <property type="entry name" value="Gln_synth/guanido_kin_cat_dom"/>
</dbReference>
<dbReference type="RefSeq" id="WP_285343050.1">
    <property type="nucleotide sequence ID" value="NZ_JASITI010000017.1"/>
</dbReference>